<name>A0A645HHZ7_9ZZZZ</name>
<comment type="caution">
    <text evidence="2">The sequence shown here is derived from an EMBL/GenBank/DDBJ whole genome shotgun (WGS) entry which is preliminary data.</text>
</comment>
<organism evidence="2">
    <name type="scientific">bioreactor metagenome</name>
    <dbReference type="NCBI Taxonomy" id="1076179"/>
    <lineage>
        <taxon>unclassified sequences</taxon>
        <taxon>metagenomes</taxon>
        <taxon>ecological metagenomes</taxon>
    </lineage>
</organism>
<dbReference type="AlphaFoldDB" id="A0A645HHZ7"/>
<sequence>MTQEQHQGCRDQAGEEQAGDLRIGEDEVAHDHHVIGPGVIDGVAVRPQQRQRQVQPGGTACAQAYHQGVFPHLGIGRGVGKAIDQQQIDHQQRKARRRGRRNDEELAPLHVVRPQHDEPPGQAHGQLAQAARHQCQWRR</sequence>
<accession>A0A645HHZ7</accession>
<reference evidence="2" key="1">
    <citation type="submission" date="2019-08" db="EMBL/GenBank/DDBJ databases">
        <authorList>
            <person name="Kucharzyk K."/>
            <person name="Murdoch R.W."/>
            <person name="Higgins S."/>
            <person name="Loffler F."/>
        </authorList>
    </citation>
    <scope>NUCLEOTIDE SEQUENCE</scope>
</reference>
<protein>
    <submittedName>
        <fullName evidence="2">Uncharacterized protein</fullName>
    </submittedName>
</protein>
<evidence type="ECO:0000256" key="1">
    <source>
        <dbReference type="SAM" id="MobiDB-lite"/>
    </source>
</evidence>
<dbReference type="EMBL" id="VSSQ01094026">
    <property type="protein sequence ID" value="MPN38658.1"/>
    <property type="molecule type" value="Genomic_DNA"/>
</dbReference>
<proteinExistence type="predicted"/>
<feature type="region of interest" description="Disordered" evidence="1">
    <location>
        <begin position="84"/>
        <end position="139"/>
    </location>
</feature>
<evidence type="ECO:0000313" key="2">
    <source>
        <dbReference type="EMBL" id="MPN38658.1"/>
    </source>
</evidence>
<gene>
    <name evidence="2" type="ORF">SDC9_186182</name>
</gene>